<evidence type="ECO:0000256" key="1">
    <source>
        <dbReference type="ARBA" id="ARBA00007122"/>
    </source>
</evidence>
<dbReference type="Pfam" id="PF00670">
    <property type="entry name" value="AdoHcyase_NAD"/>
    <property type="match status" value="1"/>
</dbReference>
<dbReference type="SMART" id="SM00997">
    <property type="entry name" value="AdoHcyase_NAD"/>
    <property type="match status" value="1"/>
</dbReference>
<comment type="caution">
    <text evidence="3">The sequence shown here is derived from an EMBL/GenBank/DDBJ whole genome shotgun (WGS) entry which is preliminary data.</text>
</comment>
<sequence length="302" mass="30550">MDPIDPCPLLDGLLRETLADGALAGRRVALAGELDGPRATLAAVLADAGAELVEERPELAIGPFAREQYGLRGLVEPGTVMGAVAHALDAPVVAIGCSPVARLVFSAAAGPAVVQALLRLTNLSLAGRCVAVLGYGDVGASVARSVRALGGHVHVVEEEPLCALAAALDGHRVSEELGPDAEIVIACERAAAIAELPAGALVASALPGRLPPVLGVVARDGIVHAAGRDVLGGGSALLSPAGDGLAPEAADALLTLQGMALHRLASGELETGVHRLPHELEESVAQAWLERRTAGARTSERL</sequence>
<comment type="similarity">
    <text evidence="1">Belongs to the adenosylhomocysteinase family.</text>
</comment>
<dbReference type="SUPFAM" id="SSF51735">
    <property type="entry name" value="NAD(P)-binding Rossmann-fold domains"/>
    <property type="match status" value="1"/>
</dbReference>
<dbReference type="InterPro" id="IPR015878">
    <property type="entry name" value="Ado_hCys_hydrolase_NAD-bd"/>
</dbReference>
<feature type="domain" description="S-adenosyl-L-homocysteine hydrolase NAD binding" evidence="2">
    <location>
        <begin position="110"/>
        <end position="244"/>
    </location>
</feature>
<dbReference type="PANTHER" id="PTHR23420">
    <property type="entry name" value="ADENOSYLHOMOCYSTEINASE"/>
    <property type="match status" value="1"/>
</dbReference>
<accession>A0ABU4HK77</accession>
<proteinExistence type="inferred from homology"/>
<reference evidence="4" key="1">
    <citation type="submission" date="2023-07" db="EMBL/GenBank/DDBJ databases">
        <title>Conexibacter stalactiti sp. nov., isolated from stalactites in a lava cave and emended description of the genus Conexibacter.</title>
        <authorList>
            <person name="Lee S.D."/>
        </authorList>
    </citation>
    <scope>NUCLEOTIDE SEQUENCE [LARGE SCALE GENOMIC DNA]</scope>
    <source>
        <strain evidence="4">KCTC 39840</strain>
    </source>
</reference>
<organism evidence="3 4">
    <name type="scientific">Conexibacter stalactiti</name>
    <dbReference type="NCBI Taxonomy" id="1940611"/>
    <lineage>
        <taxon>Bacteria</taxon>
        <taxon>Bacillati</taxon>
        <taxon>Actinomycetota</taxon>
        <taxon>Thermoleophilia</taxon>
        <taxon>Solirubrobacterales</taxon>
        <taxon>Conexibacteraceae</taxon>
        <taxon>Conexibacter</taxon>
    </lineage>
</organism>
<evidence type="ECO:0000313" key="3">
    <source>
        <dbReference type="EMBL" id="MDW5593713.1"/>
    </source>
</evidence>
<dbReference type="Proteomes" id="UP001284601">
    <property type="component" value="Unassembled WGS sequence"/>
</dbReference>
<dbReference type="InterPro" id="IPR036291">
    <property type="entry name" value="NAD(P)-bd_dom_sf"/>
</dbReference>
<dbReference type="Gene3D" id="3.40.50.720">
    <property type="entry name" value="NAD(P)-binding Rossmann-like Domain"/>
    <property type="match status" value="1"/>
</dbReference>
<name>A0ABU4HK77_9ACTN</name>
<protein>
    <recommendedName>
        <fullName evidence="2">S-adenosyl-L-homocysteine hydrolase NAD binding domain-containing protein</fullName>
    </recommendedName>
</protein>
<dbReference type="InterPro" id="IPR000043">
    <property type="entry name" value="Adenosylhomocysteinase-like"/>
</dbReference>
<dbReference type="EMBL" id="JAWSTH010000008">
    <property type="protein sequence ID" value="MDW5593713.1"/>
    <property type="molecule type" value="Genomic_DNA"/>
</dbReference>
<keyword evidence="4" id="KW-1185">Reference proteome</keyword>
<gene>
    <name evidence="3" type="ORF">R7226_05170</name>
</gene>
<evidence type="ECO:0000259" key="2">
    <source>
        <dbReference type="SMART" id="SM00997"/>
    </source>
</evidence>
<evidence type="ECO:0000313" key="4">
    <source>
        <dbReference type="Proteomes" id="UP001284601"/>
    </source>
</evidence>
<dbReference type="PANTHER" id="PTHR23420:SF0">
    <property type="entry name" value="ADENOSYLHOMOCYSTEINASE"/>
    <property type="match status" value="1"/>
</dbReference>
<dbReference type="RefSeq" id="WP_318595972.1">
    <property type="nucleotide sequence ID" value="NZ_JAWSTH010000008.1"/>
</dbReference>